<proteinExistence type="predicted"/>
<evidence type="ECO:0000313" key="2">
    <source>
        <dbReference type="EMBL" id="SCB32070.1"/>
    </source>
</evidence>
<sequence>MAKKFGNEGNTRATETGGNYDKVGPTIVIGVAFDLEHGPAQAHPTAIVIRR</sequence>
<organism evidence="2 3">
    <name type="scientific">Rhizobium multihospitium</name>
    <dbReference type="NCBI Taxonomy" id="410764"/>
    <lineage>
        <taxon>Bacteria</taxon>
        <taxon>Pseudomonadati</taxon>
        <taxon>Pseudomonadota</taxon>
        <taxon>Alphaproteobacteria</taxon>
        <taxon>Hyphomicrobiales</taxon>
        <taxon>Rhizobiaceae</taxon>
        <taxon>Rhizobium/Agrobacterium group</taxon>
        <taxon>Rhizobium</taxon>
    </lineage>
</organism>
<reference evidence="3" key="1">
    <citation type="submission" date="2016-08" db="EMBL/GenBank/DDBJ databases">
        <authorList>
            <person name="Varghese N."/>
            <person name="Submissions Spin"/>
        </authorList>
    </citation>
    <scope>NUCLEOTIDE SEQUENCE [LARGE SCALE GENOMIC DNA]</scope>
    <source>
        <strain evidence="3">HAMBI 2975</strain>
    </source>
</reference>
<evidence type="ECO:0000313" key="3">
    <source>
        <dbReference type="Proteomes" id="UP000199101"/>
    </source>
</evidence>
<dbReference type="STRING" id="410764.GA0061103_4396"/>
<dbReference type="RefSeq" id="WP_162747627.1">
    <property type="nucleotide sequence ID" value="NZ_FMAG01000004.1"/>
</dbReference>
<name>A0A1C3VWE5_9HYPH</name>
<dbReference type="AlphaFoldDB" id="A0A1C3VWE5"/>
<dbReference type="EMBL" id="FMAG01000004">
    <property type="protein sequence ID" value="SCB32070.1"/>
    <property type="molecule type" value="Genomic_DNA"/>
</dbReference>
<dbReference type="Proteomes" id="UP000199101">
    <property type="component" value="Unassembled WGS sequence"/>
</dbReference>
<accession>A0A1C3VWE5</accession>
<gene>
    <name evidence="2" type="ORF">GA0061103_4396</name>
</gene>
<feature type="region of interest" description="Disordered" evidence="1">
    <location>
        <begin position="1"/>
        <end position="20"/>
    </location>
</feature>
<feature type="compositionally biased region" description="Polar residues" evidence="1">
    <location>
        <begin position="8"/>
        <end position="17"/>
    </location>
</feature>
<protein>
    <submittedName>
        <fullName evidence="2">Uncharacterized protein</fullName>
    </submittedName>
</protein>
<keyword evidence="3" id="KW-1185">Reference proteome</keyword>
<evidence type="ECO:0000256" key="1">
    <source>
        <dbReference type="SAM" id="MobiDB-lite"/>
    </source>
</evidence>